<dbReference type="InterPro" id="IPR043756">
    <property type="entry name" value="DUF5702"/>
</dbReference>
<evidence type="ECO:0000313" key="2">
    <source>
        <dbReference type="Proteomes" id="UP000722050"/>
    </source>
</evidence>
<dbReference type="AlphaFoldDB" id="A0A930ED02"/>
<organism evidence="1 2">
    <name type="scientific">Mogibacterium diversum</name>
    <dbReference type="NCBI Taxonomy" id="114527"/>
    <lineage>
        <taxon>Bacteria</taxon>
        <taxon>Bacillati</taxon>
        <taxon>Bacillota</taxon>
        <taxon>Clostridia</taxon>
        <taxon>Peptostreptococcales</taxon>
        <taxon>Anaerovoracaceae</taxon>
        <taxon>Mogibacterium</taxon>
    </lineage>
</organism>
<dbReference type="Proteomes" id="UP000722050">
    <property type="component" value="Unassembled WGS sequence"/>
</dbReference>
<evidence type="ECO:0000313" key="1">
    <source>
        <dbReference type="EMBL" id="MBF1351880.1"/>
    </source>
</evidence>
<proteinExistence type="predicted"/>
<dbReference type="EMBL" id="JABZQH010000042">
    <property type="protein sequence ID" value="MBF1351880.1"/>
    <property type="molecule type" value="Genomic_DNA"/>
</dbReference>
<gene>
    <name evidence="1" type="ORF">HXM71_02005</name>
</gene>
<name>A0A930ED02_9FIRM</name>
<comment type="caution">
    <text evidence="1">The sequence shown here is derived from an EMBL/GenBank/DDBJ whole genome shotgun (WGS) entry which is preliminary data.</text>
</comment>
<accession>A0A930ED02</accession>
<reference evidence="1" key="1">
    <citation type="submission" date="2020-04" db="EMBL/GenBank/DDBJ databases">
        <title>Deep metagenomics examines the oral microbiome during advanced dental caries in children, revealing novel taxa and co-occurrences with host molecules.</title>
        <authorList>
            <person name="Baker J.L."/>
            <person name="Morton J.T."/>
            <person name="Dinis M."/>
            <person name="Alvarez R."/>
            <person name="Tran N.C."/>
            <person name="Knight R."/>
            <person name="Edlund A."/>
        </authorList>
    </citation>
    <scope>NUCLEOTIDE SEQUENCE</scope>
    <source>
        <strain evidence="1">JCVI_24_bin.8</strain>
    </source>
</reference>
<protein>
    <submittedName>
        <fullName evidence="1">Uncharacterized protein</fullName>
    </submittedName>
</protein>
<dbReference type="Pfam" id="PF18960">
    <property type="entry name" value="DUF5702"/>
    <property type="match status" value="1"/>
</dbReference>
<sequence>MNENSEQLKEMSKTESFVENMSGQNYEEYLLLMMLTTPKDLRTRRIMDLIQINMKYRYYDDFNFDEYNCGVRFNLKINGKSYEVDDSYK</sequence>